<proteinExistence type="predicted"/>
<gene>
    <name evidence="2" type="ORF">A1O7_06751</name>
</gene>
<dbReference type="STRING" id="1182544.W9VLM6"/>
<reference evidence="2 3" key="1">
    <citation type="submission" date="2013-03" db="EMBL/GenBank/DDBJ databases">
        <title>The Genome Sequence of Cladophialophora yegresii CBS 114405.</title>
        <authorList>
            <consortium name="The Broad Institute Genomics Platform"/>
            <person name="Cuomo C."/>
            <person name="de Hoog S."/>
            <person name="Gorbushina A."/>
            <person name="Walker B."/>
            <person name="Young S.K."/>
            <person name="Zeng Q."/>
            <person name="Gargeya S."/>
            <person name="Fitzgerald M."/>
            <person name="Haas B."/>
            <person name="Abouelleil A."/>
            <person name="Allen A.W."/>
            <person name="Alvarado L."/>
            <person name="Arachchi H.M."/>
            <person name="Berlin A.M."/>
            <person name="Chapman S.B."/>
            <person name="Gainer-Dewar J."/>
            <person name="Goldberg J."/>
            <person name="Griggs A."/>
            <person name="Gujja S."/>
            <person name="Hansen M."/>
            <person name="Howarth C."/>
            <person name="Imamovic A."/>
            <person name="Ireland A."/>
            <person name="Larimer J."/>
            <person name="McCowan C."/>
            <person name="Murphy C."/>
            <person name="Pearson M."/>
            <person name="Poon T.W."/>
            <person name="Priest M."/>
            <person name="Roberts A."/>
            <person name="Saif S."/>
            <person name="Shea T."/>
            <person name="Sisk P."/>
            <person name="Sykes S."/>
            <person name="Wortman J."/>
            <person name="Nusbaum C."/>
            <person name="Birren B."/>
        </authorList>
    </citation>
    <scope>NUCLEOTIDE SEQUENCE [LARGE SCALE GENOMIC DNA]</scope>
    <source>
        <strain evidence="2 3">CBS 114405</strain>
    </source>
</reference>
<sequence>MPPKKLPPRTAQKQPQAQTTPEKPQTQAPQKKHQPQSAPPPKGKNTSSSPTVDPAIPEHEVKQNSSVSAQLALEAAKKAYELRQAAYGAGDPNAREEILAKAINKEVEAESFGKAAKYTRSGAFQGLAAGAGLGVQPGVTLGKLTGALVGGVVSSAGALLGGGIGSAYGAISGPFWDLGQMASQGVRSIVGDFPNWESTSSQKKALEKMVMGAQQTKAPSQEELEEMRADDGGRGQGDQQQWVKDLTSYIPSMPSMPKMPSMPSVPSIPGLGGQSKGTNPTPGGNKSKTATASNQNHQQKASTKPEAAAKPQAAPPEAPSQKFKSQSTPKADENAPRKKPKKLETRSRGTTSQSSQPTTRKKPPKLETRSKPTAASA</sequence>
<name>W9VLM6_9EURO</name>
<dbReference type="RefSeq" id="XP_007758942.1">
    <property type="nucleotide sequence ID" value="XM_007760752.1"/>
</dbReference>
<feature type="compositionally biased region" description="Low complexity" evidence="1">
    <location>
        <begin position="348"/>
        <end position="358"/>
    </location>
</feature>
<feature type="compositionally biased region" description="Low complexity" evidence="1">
    <location>
        <begin position="10"/>
        <end position="29"/>
    </location>
</feature>
<evidence type="ECO:0000256" key="1">
    <source>
        <dbReference type="SAM" id="MobiDB-lite"/>
    </source>
</evidence>
<accession>W9VLM6</accession>
<evidence type="ECO:0000313" key="2">
    <source>
        <dbReference type="EMBL" id="EXJ56408.1"/>
    </source>
</evidence>
<evidence type="ECO:0000313" key="3">
    <source>
        <dbReference type="Proteomes" id="UP000019473"/>
    </source>
</evidence>
<dbReference type="GeneID" id="19181327"/>
<dbReference type="eggNOG" id="ENOG502SK2Z">
    <property type="taxonomic scope" value="Eukaryota"/>
</dbReference>
<dbReference type="EMBL" id="AMGW01000005">
    <property type="protein sequence ID" value="EXJ56408.1"/>
    <property type="molecule type" value="Genomic_DNA"/>
</dbReference>
<dbReference type="Proteomes" id="UP000019473">
    <property type="component" value="Unassembled WGS sequence"/>
</dbReference>
<protein>
    <submittedName>
        <fullName evidence="2">Uncharacterized protein</fullName>
    </submittedName>
</protein>
<dbReference type="AlphaFoldDB" id="W9VLM6"/>
<comment type="caution">
    <text evidence="2">The sequence shown here is derived from an EMBL/GenBank/DDBJ whole genome shotgun (WGS) entry which is preliminary data.</text>
</comment>
<keyword evidence="3" id="KW-1185">Reference proteome</keyword>
<feature type="region of interest" description="Disordered" evidence="1">
    <location>
        <begin position="1"/>
        <end position="67"/>
    </location>
</feature>
<dbReference type="OrthoDB" id="4161544at2759"/>
<feature type="compositionally biased region" description="Low complexity" evidence="1">
    <location>
        <begin position="251"/>
        <end position="269"/>
    </location>
</feature>
<feature type="compositionally biased region" description="Polar residues" evidence="1">
    <location>
        <begin position="276"/>
        <end position="302"/>
    </location>
</feature>
<feature type="compositionally biased region" description="Basic and acidic residues" evidence="1">
    <location>
        <begin position="330"/>
        <end position="347"/>
    </location>
</feature>
<dbReference type="HOGENOM" id="CLU_045702_1_0_1"/>
<organism evidence="2 3">
    <name type="scientific">Cladophialophora yegresii CBS 114405</name>
    <dbReference type="NCBI Taxonomy" id="1182544"/>
    <lineage>
        <taxon>Eukaryota</taxon>
        <taxon>Fungi</taxon>
        <taxon>Dikarya</taxon>
        <taxon>Ascomycota</taxon>
        <taxon>Pezizomycotina</taxon>
        <taxon>Eurotiomycetes</taxon>
        <taxon>Chaetothyriomycetidae</taxon>
        <taxon>Chaetothyriales</taxon>
        <taxon>Herpotrichiellaceae</taxon>
        <taxon>Cladophialophora</taxon>
    </lineage>
</organism>
<feature type="region of interest" description="Disordered" evidence="1">
    <location>
        <begin position="201"/>
        <end position="377"/>
    </location>
</feature>
<dbReference type="VEuPathDB" id="FungiDB:A1O7_06751"/>